<evidence type="ECO:0000313" key="2">
    <source>
        <dbReference type="Proteomes" id="UP000499080"/>
    </source>
</evidence>
<keyword evidence="2" id="KW-1185">Reference proteome</keyword>
<accession>A0A4Y2ME87</accession>
<proteinExistence type="predicted"/>
<comment type="caution">
    <text evidence="1">The sequence shown here is derived from an EMBL/GenBank/DDBJ whole genome shotgun (WGS) entry which is preliminary data.</text>
</comment>
<evidence type="ECO:0000313" key="1">
    <source>
        <dbReference type="EMBL" id="GBN25428.1"/>
    </source>
</evidence>
<dbReference type="AlphaFoldDB" id="A0A4Y2ME87"/>
<name>A0A4Y2ME87_ARAVE</name>
<organism evidence="1 2">
    <name type="scientific">Araneus ventricosus</name>
    <name type="common">Orbweaver spider</name>
    <name type="synonym">Epeira ventricosa</name>
    <dbReference type="NCBI Taxonomy" id="182803"/>
    <lineage>
        <taxon>Eukaryota</taxon>
        <taxon>Metazoa</taxon>
        <taxon>Ecdysozoa</taxon>
        <taxon>Arthropoda</taxon>
        <taxon>Chelicerata</taxon>
        <taxon>Arachnida</taxon>
        <taxon>Araneae</taxon>
        <taxon>Araneomorphae</taxon>
        <taxon>Entelegynae</taxon>
        <taxon>Araneoidea</taxon>
        <taxon>Araneidae</taxon>
        <taxon>Araneus</taxon>
    </lineage>
</organism>
<dbReference type="EMBL" id="BGPR01007242">
    <property type="protein sequence ID" value="GBN25428.1"/>
    <property type="molecule type" value="Genomic_DNA"/>
</dbReference>
<reference evidence="1 2" key="1">
    <citation type="journal article" date="2019" name="Sci. Rep.">
        <title>Orb-weaving spider Araneus ventricosus genome elucidates the spidroin gene catalogue.</title>
        <authorList>
            <person name="Kono N."/>
            <person name="Nakamura H."/>
            <person name="Ohtoshi R."/>
            <person name="Moran D.A.P."/>
            <person name="Shinohara A."/>
            <person name="Yoshida Y."/>
            <person name="Fujiwara M."/>
            <person name="Mori M."/>
            <person name="Tomita M."/>
            <person name="Arakawa K."/>
        </authorList>
    </citation>
    <scope>NUCLEOTIDE SEQUENCE [LARGE SCALE GENOMIC DNA]</scope>
</reference>
<dbReference type="Proteomes" id="UP000499080">
    <property type="component" value="Unassembled WGS sequence"/>
</dbReference>
<gene>
    <name evidence="1" type="ORF">AVEN_94621_1</name>
</gene>
<protein>
    <submittedName>
        <fullName evidence="1">Uncharacterized protein</fullName>
    </submittedName>
</protein>
<sequence>MSLWYWQKVWKFNLAIFIYRFAATRVLFRDGTRNFDDEAQMTKPSPELSHPSPNFCTTPEGGHSGLADLACTRPAITWFFGGSRSHTEIESLPPGHRGPQKA</sequence>